<dbReference type="PANTHER" id="PTHR34215">
    <property type="entry name" value="BLL0784 PROTEIN"/>
    <property type="match status" value="1"/>
</dbReference>
<proteinExistence type="predicted"/>
<dbReference type="InterPro" id="IPR035931">
    <property type="entry name" value="YlxR-like_sf"/>
</dbReference>
<dbReference type="AlphaFoldDB" id="A0A6G7PV98"/>
<organism evidence="2 3">
    <name type="scientific">Thermosulfuriphilus ammonigenes</name>
    <dbReference type="NCBI Taxonomy" id="1936021"/>
    <lineage>
        <taxon>Bacteria</taxon>
        <taxon>Pseudomonadati</taxon>
        <taxon>Thermodesulfobacteriota</taxon>
        <taxon>Thermodesulfobacteria</taxon>
        <taxon>Thermodesulfobacteriales</taxon>
        <taxon>Thermodesulfobacteriaceae</taxon>
        <taxon>Thermosulfuriphilus</taxon>
    </lineage>
</organism>
<gene>
    <name evidence="2" type="ORF">G4V39_04635</name>
</gene>
<evidence type="ECO:0000313" key="2">
    <source>
        <dbReference type="EMBL" id="QIJ71605.1"/>
    </source>
</evidence>
<dbReference type="InterPro" id="IPR037465">
    <property type="entry name" value="YlxR"/>
</dbReference>
<dbReference type="Gene3D" id="3.30.1230.10">
    <property type="entry name" value="YlxR-like"/>
    <property type="match status" value="1"/>
</dbReference>
<feature type="domain" description="YlxR" evidence="1">
    <location>
        <begin position="8"/>
        <end position="72"/>
    </location>
</feature>
<name>A0A6G7PV98_9BACT</name>
<accession>A0A6G7PV98</accession>
<keyword evidence="3" id="KW-1185">Reference proteome</keyword>
<dbReference type="InterPro" id="IPR007393">
    <property type="entry name" value="YlxR_dom"/>
</dbReference>
<dbReference type="KEGG" id="tav:G4V39_04635"/>
<evidence type="ECO:0000259" key="1">
    <source>
        <dbReference type="Pfam" id="PF04296"/>
    </source>
</evidence>
<sequence length="80" mass="9206">MEKRQPIRMCIFCRDRQAKGSLMRLVFNQGLVLGDHRQTLPGRGAYVCSACRKRLFSQKGRKVLARAFRLSPEAIKDIRA</sequence>
<dbReference type="PANTHER" id="PTHR34215:SF1">
    <property type="entry name" value="YLXR DOMAIN-CONTAINING PROTEIN"/>
    <property type="match status" value="1"/>
</dbReference>
<dbReference type="RefSeq" id="WP_166031823.1">
    <property type="nucleotide sequence ID" value="NZ_CP048877.1"/>
</dbReference>
<dbReference type="EMBL" id="CP048877">
    <property type="protein sequence ID" value="QIJ71605.1"/>
    <property type="molecule type" value="Genomic_DNA"/>
</dbReference>
<evidence type="ECO:0000313" key="3">
    <source>
        <dbReference type="Proteomes" id="UP000502179"/>
    </source>
</evidence>
<dbReference type="SUPFAM" id="SSF64376">
    <property type="entry name" value="YlxR-like"/>
    <property type="match status" value="1"/>
</dbReference>
<protein>
    <submittedName>
        <fullName evidence="2">DUF448 domain-containing protein</fullName>
    </submittedName>
</protein>
<reference evidence="2 3" key="1">
    <citation type="submission" date="2020-02" db="EMBL/GenBank/DDBJ databases">
        <title>Genome analysis of Thermosulfuriphilus ammonigenes ST65T, an anaerobic thermophilic chemolithoautotrophic bacterium isolated from a deep-sea hydrothermal vent.</title>
        <authorList>
            <person name="Slobodkina G."/>
            <person name="Allioux M."/>
            <person name="Merkel A."/>
            <person name="Alain K."/>
            <person name="Jebbar M."/>
            <person name="Slobodkin A."/>
        </authorList>
    </citation>
    <scope>NUCLEOTIDE SEQUENCE [LARGE SCALE GENOMIC DNA]</scope>
    <source>
        <strain evidence="2 3">ST65</strain>
    </source>
</reference>
<dbReference type="Proteomes" id="UP000502179">
    <property type="component" value="Chromosome"/>
</dbReference>
<dbReference type="Pfam" id="PF04296">
    <property type="entry name" value="YlxR"/>
    <property type="match status" value="1"/>
</dbReference>